<dbReference type="GO" id="GO:0005737">
    <property type="term" value="C:cytoplasm"/>
    <property type="evidence" value="ECO:0007669"/>
    <property type="project" value="UniProtKB-SubCell"/>
</dbReference>
<dbReference type="CDD" id="cd00187">
    <property type="entry name" value="TOP4c"/>
    <property type="match status" value="1"/>
</dbReference>
<dbReference type="EC" id="5.6.2.2" evidence="8"/>
<evidence type="ECO:0000313" key="12">
    <source>
        <dbReference type="EMBL" id="PHK04898.1"/>
    </source>
</evidence>
<dbReference type="NCBIfam" id="TIGR01063">
    <property type="entry name" value="gyrA"/>
    <property type="match status" value="1"/>
</dbReference>
<gene>
    <name evidence="8" type="primary">gyrA</name>
    <name evidence="12" type="ORF">VF08_09515</name>
</gene>
<evidence type="ECO:0000256" key="10">
    <source>
        <dbReference type="SAM" id="Coils"/>
    </source>
</evidence>
<feature type="domain" description="Topo IIA-type catalytic" evidence="11">
    <location>
        <begin position="34"/>
        <end position="503"/>
    </location>
</feature>
<dbReference type="SUPFAM" id="SSF56719">
    <property type="entry name" value="Type II DNA topoisomerase"/>
    <property type="match status" value="1"/>
</dbReference>
<dbReference type="Proteomes" id="UP000222310">
    <property type="component" value="Unassembled WGS sequence"/>
</dbReference>
<comment type="catalytic activity">
    <reaction evidence="1 8 9">
        <text>ATP-dependent breakage, passage and rejoining of double-stranded DNA.</text>
        <dbReference type="EC" id="5.6.2.2"/>
    </reaction>
</comment>
<name>A0A9Q6ELX3_NOSLI</name>
<dbReference type="Gene3D" id="1.10.268.10">
    <property type="entry name" value="Topoisomerase, domain 3"/>
    <property type="match status" value="1"/>
</dbReference>
<dbReference type="InterPro" id="IPR013760">
    <property type="entry name" value="Topo_IIA-like_dom_sf"/>
</dbReference>
<dbReference type="FunFam" id="1.10.268.10:FF:000001">
    <property type="entry name" value="DNA gyrase subunit A"/>
    <property type="match status" value="1"/>
</dbReference>
<evidence type="ECO:0000256" key="2">
    <source>
        <dbReference type="ARBA" id="ARBA00008263"/>
    </source>
</evidence>
<dbReference type="Pfam" id="PF00521">
    <property type="entry name" value="DNA_topoisoIV"/>
    <property type="match status" value="1"/>
</dbReference>
<dbReference type="InterPro" id="IPR006691">
    <property type="entry name" value="GyrA/parC_rep"/>
</dbReference>
<accession>A0A9Q6ELX3</accession>
<dbReference type="InterPro" id="IPR035516">
    <property type="entry name" value="Gyrase/topoIV_suA_C"/>
</dbReference>
<dbReference type="PANTHER" id="PTHR43493">
    <property type="entry name" value="DNA GYRASE/TOPOISOMERASE SUBUNIT A"/>
    <property type="match status" value="1"/>
</dbReference>
<proteinExistence type="inferred from homology"/>
<dbReference type="InterPro" id="IPR013758">
    <property type="entry name" value="Topo_IIA_A/C_ab"/>
</dbReference>
<comment type="subcellular location">
    <subcellularLocation>
        <location evidence="8">Cytoplasm</location>
    </subcellularLocation>
</comment>
<dbReference type="GeneID" id="57094034"/>
<dbReference type="Pfam" id="PF03989">
    <property type="entry name" value="DNA_gyraseA_C"/>
    <property type="match status" value="6"/>
</dbReference>
<dbReference type="GO" id="GO:0006261">
    <property type="term" value="P:DNA-templated DNA replication"/>
    <property type="evidence" value="ECO:0007669"/>
    <property type="project" value="UniProtKB-UniRule"/>
</dbReference>
<dbReference type="GO" id="GO:0003677">
    <property type="term" value="F:DNA binding"/>
    <property type="evidence" value="ECO:0007669"/>
    <property type="project" value="UniProtKB-UniRule"/>
</dbReference>
<reference evidence="12 13" key="1">
    <citation type="submission" date="2015-02" db="EMBL/GenBank/DDBJ databases">
        <title>Nostoc linckia genome annotation.</title>
        <authorList>
            <person name="Zhou Z."/>
        </authorList>
    </citation>
    <scope>NUCLEOTIDE SEQUENCE [LARGE SCALE GENOMIC DNA]</scope>
    <source>
        <strain evidence="13">z8</strain>
    </source>
</reference>
<evidence type="ECO:0000256" key="5">
    <source>
        <dbReference type="ARBA" id="ARBA00023029"/>
    </source>
</evidence>
<dbReference type="InterPro" id="IPR002205">
    <property type="entry name" value="Topo_IIA_dom_A"/>
</dbReference>
<protein>
    <recommendedName>
        <fullName evidence="8">DNA gyrase subunit A</fullName>
        <ecNumber evidence="8">5.6.2.2</ecNumber>
    </recommendedName>
</protein>
<dbReference type="HAMAP" id="MF_01897">
    <property type="entry name" value="GyrA"/>
    <property type="match status" value="1"/>
</dbReference>
<comment type="caution">
    <text evidence="12">The sequence shown here is derived from an EMBL/GenBank/DDBJ whole genome shotgun (WGS) entry which is preliminary data.</text>
</comment>
<dbReference type="AlphaFoldDB" id="A0A9Q6ELX3"/>
<comment type="miscellaneous">
    <text evidence="8">Few gyrases are as efficient as E.coli at forming negative supercoils. Not all organisms have 2 type II topoisomerases; in organisms with a single type II topoisomerase this enzyme also has to decatenate newly replicated chromosomes.</text>
</comment>
<evidence type="ECO:0000256" key="8">
    <source>
        <dbReference type="HAMAP-Rule" id="MF_01897"/>
    </source>
</evidence>
<keyword evidence="3 8" id="KW-0547">Nucleotide-binding</keyword>
<evidence type="ECO:0000256" key="3">
    <source>
        <dbReference type="ARBA" id="ARBA00022741"/>
    </source>
</evidence>
<dbReference type="EMBL" id="LAHD01000020">
    <property type="protein sequence ID" value="PHK04898.1"/>
    <property type="molecule type" value="Genomic_DNA"/>
</dbReference>
<dbReference type="GO" id="GO:0005694">
    <property type="term" value="C:chromosome"/>
    <property type="evidence" value="ECO:0007669"/>
    <property type="project" value="InterPro"/>
</dbReference>
<evidence type="ECO:0000256" key="9">
    <source>
        <dbReference type="PROSITE-ProRule" id="PRU01384"/>
    </source>
</evidence>
<evidence type="ECO:0000259" key="11">
    <source>
        <dbReference type="PROSITE" id="PS52040"/>
    </source>
</evidence>
<dbReference type="Gene3D" id="3.30.1360.40">
    <property type="match status" value="1"/>
</dbReference>
<dbReference type="GO" id="GO:0009330">
    <property type="term" value="C:DNA topoisomerase type II (double strand cut, ATP-hydrolyzing) complex"/>
    <property type="evidence" value="ECO:0007669"/>
    <property type="project" value="TreeGrafter"/>
</dbReference>
<organism evidence="12 13">
    <name type="scientific">Nostoc linckia z8</name>
    <dbReference type="NCBI Taxonomy" id="1628746"/>
    <lineage>
        <taxon>Bacteria</taxon>
        <taxon>Bacillati</taxon>
        <taxon>Cyanobacteriota</taxon>
        <taxon>Cyanophyceae</taxon>
        <taxon>Nostocales</taxon>
        <taxon>Nostocaceae</taxon>
        <taxon>Nostoc</taxon>
    </lineage>
</organism>
<keyword evidence="6 8" id="KW-0238">DNA-binding</keyword>
<evidence type="ECO:0000256" key="6">
    <source>
        <dbReference type="ARBA" id="ARBA00023125"/>
    </source>
</evidence>
<feature type="active site" description="O-(5'-phospho-DNA)-tyrosine intermediate" evidence="8 9">
    <location>
        <position position="122"/>
    </location>
</feature>
<evidence type="ECO:0000256" key="1">
    <source>
        <dbReference type="ARBA" id="ARBA00000185"/>
    </source>
</evidence>
<comment type="function">
    <text evidence="8">A type II topoisomerase that negatively supercoils closed circular double-stranded (ds) DNA in an ATP-dependent manner to modulate DNA topology and maintain chromosomes in an underwound state. Negative supercoiling favors strand separation, and DNA replication, transcription, recombination and repair, all of which involve strand separation. Also able to catalyze the interconversion of other topological isomers of dsDNA rings, including catenanes and knotted rings. Type II topoisomerases break and join 2 DNA strands simultaneously in an ATP-dependent manner.</text>
</comment>
<dbReference type="GO" id="GO:0006265">
    <property type="term" value="P:DNA topological change"/>
    <property type="evidence" value="ECO:0007669"/>
    <property type="project" value="UniProtKB-UniRule"/>
</dbReference>
<dbReference type="FunFam" id="3.30.1360.40:FF:000002">
    <property type="entry name" value="DNA gyrase subunit A"/>
    <property type="match status" value="1"/>
</dbReference>
<dbReference type="Gene3D" id="2.120.10.90">
    <property type="entry name" value="DNA gyrase/topoisomerase IV, subunit A, C-terminal"/>
    <property type="match status" value="1"/>
</dbReference>
<keyword evidence="8" id="KW-0963">Cytoplasm</keyword>
<sequence>MTTSQERIIPTDLRNEMSQSYLEYAMSVIVGRALPDARDGLKPVHRRILYAMHELGLLHDRPFKKCARVVGEVLGKYHPHGDTAVYDALVRMAQDFSMRSPLVDGHGNFGSVDNDPPAAMRYTECRLQALTSAGLLHDIESETVDFADNFDGSQQEPTVLPARIPQLLLNGSSGIAVGMATNIPPHNLGELIDGLVALIHNPEITDIELMQYVHGPDFPTGAQILGTAAIREAFTTGRGSITMRGVASIETIEQRGRPDREAIVITELPYQTNKAALIEKIAEMVNEKRLEGIADIRDESDRDGMRIVIELKRDAYPRVVLNNLYKQTPLQANFGANMLALVNSEPLVLTLKQFLSVFLDFRIESIARRTRYELRKAEERDHILQGLLIALSHLDAIINLIRHAPDAPTAKGELIETYGLSEVQADAILQMQLRRLTALEADKIRLEHEELQAKIADLQDILARRQRVLEIIETEVTELKTKFATPRRTVILPGEGEIDERDLIANEKAVILLTEQGYIKRMPVNTFEAQSRATRGKAAAKVKDDDTVEHFLTCCDHDSVLFFSERGVVYCLKAYQIPVGSRTSRGTPIVQMLPIPKEEKITSIVPVDEFSNEEYLVMLTKGGNIKKTELAAFNSIRANGLIAISLEEGDQLRWVRRARVEDSVIIGSRQGMAIHFRCNHDQLRPLGRATRGVKAMKLKNKDELVGMDILPAAILETLDTVTEAEVEEIETEEIEINEESAEVPGNGSVGPWVLVITMGGYGKRVPVAQFRLQNRAGQGLMATKFKNRKTKDQLATLRIVNNDGDEIMMVTNRGIIIRQAVNAISVQSRSATGVRVQRLDEDDAITGVAIVPPDSGDAEEAE</sequence>
<dbReference type="PANTHER" id="PTHR43493:SF5">
    <property type="entry name" value="DNA GYRASE SUBUNIT A, CHLOROPLASTIC_MITOCHONDRIAL"/>
    <property type="match status" value="1"/>
</dbReference>
<keyword evidence="7 8" id="KW-0413">Isomerase</keyword>
<dbReference type="NCBIfam" id="NF004044">
    <property type="entry name" value="PRK05561.1"/>
    <property type="match status" value="1"/>
</dbReference>
<evidence type="ECO:0000256" key="4">
    <source>
        <dbReference type="ARBA" id="ARBA00022840"/>
    </source>
</evidence>
<comment type="similarity">
    <text evidence="2 8">Belongs to the type II topoisomerase GyrA/ParC subunit family.</text>
</comment>
<dbReference type="RefSeq" id="WP_099066319.1">
    <property type="nucleotide sequence ID" value="NZ_LAHD01000020.1"/>
</dbReference>
<dbReference type="SMART" id="SM00434">
    <property type="entry name" value="TOP4c"/>
    <property type="match status" value="1"/>
</dbReference>
<dbReference type="GO" id="GO:0005524">
    <property type="term" value="F:ATP binding"/>
    <property type="evidence" value="ECO:0007669"/>
    <property type="project" value="UniProtKB-UniRule"/>
</dbReference>
<evidence type="ECO:0000256" key="7">
    <source>
        <dbReference type="ARBA" id="ARBA00023235"/>
    </source>
</evidence>
<dbReference type="InterPro" id="IPR013757">
    <property type="entry name" value="Topo_IIA_A_a_sf"/>
</dbReference>
<dbReference type="SUPFAM" id="SSF101904">
    <property type="entry name" value="GyrA/ParC C-terminal domain-like"/>
    <property type="match status" value="1"/>
</dbReference>
<dbReference type="InterPro" id="IPR050220">
    <property type="entry name" value="Type_II_DNA_Topoisomerases"/>
</dbReference>
<comment type="subunit">
    <text evidence="8">Heterotetramer, composed of two GyrA and two GyrB chains. In the heterotetramer, GyrA contains the active site tyrosine that forms a transient covalent intermediate with DNA, while GyrB binds cofactors and catalyzes ATP hydrolysis.</text>
</comment>
<dbReference type="PROSITE" id="PS52040">
    <property type="entry name" value="TOPO_IIA"/>
    <property type="match status" value="1"/>
</dbReference>
<dbReference type="NCBIfam" id="NF004043">
    <property type="entry name" value="PRK05560.1"/>
    <property type="match status" value="1"/>
</dbReference>
<keyword evidence="10" id="KW-0175">Coiled coil</keyword>
<feature type="coiled-coil region" evidence="10">
    <location>
        <begin position="429"/>
        <end position="468"/>
    </location>
</feature>
<dbReference type="Gene3D" id="3.90.199.10">
    <property type="entry name" value="Topoisomerase II, domain 5"/>
    <property type="match status" value="1"/>
</dbReference>
<comment type="caution">
    <text evidence="8">Lacks conserved residue(s) required for the propagation of feature annotation.</text>
</comment>
<dbReference type="InterPro" id="IPR005743">
    <property type="entry name" value="GyrA"/>
</dbReference>
<evidence type="ECO:0000313" key="13">
    <source>
        <dbReference type="Proteomes" id="UP000222310"/>
    </source>
</evidence>
<dbReference type="GO" id="GO:0034335">
    <property type="term" value="F:DNA negative supercoiling activity"/>
    <property type="evidence" value="ECO:0007669"/>
    <property type="project" value="UniProtKB-ARBA"/>
</dbReference>
<keyword evidence="5 8" id="KW-0799">Topoisomerase</keyword>
<keyword evidence="4 8" id="KW-0067">ATP-binding</keyword>
<dbReference type="FunFam" id="3.90.199.10:FF:000001">
    <property type="entry name" value="DNA gyrase subunit A"/>
    <property type="match status" value="1"/>
</dbReference>